<dbReference type="EMBL" id="JANPWB010000013">
    <property type="protein sequence ID" value="KAJ1107226.1"/>
    <property type="molecule type" value="Genomic_DNA"/>
</dbReference>
<evidence type="ECO:0000313" key="2">
    <source>
        <dbReference type="Proteomes" id="UP001066276"/>
    </source>
</evidence>
<reference evidence="1" key="1">
    <citation type="journal article" date="2022" name="bioRxiv">
        <title>Sequencing and chromosome-scale assembly of the giantPleurodeles waltlgenome.</title>
        <authorList>
            <person name="Brown T."/>
            <person name="Elewa A."/>
            <person name="Iarovenko S."/>
            <person name="Subramanian E."/>
            <person name="Araus A.J."/>
            <person name="Petzold A."/>
            <person name="Susuki M."/>
            <person name="Suzuki K.-i.T."/>
            <person name="Hayashi T."/>
            <person name="Toyoda A."/>
            <person name="Oliveira C."/>
            <person name="Osipova E."/>
            <person name="Leigh N.D."/>
            <person name="Simon A."/>
            <person name="Yun M.H."/>
        </authorList>
    </citation>
    <scope>NUCLEOTIDE SEQUENCE</scope>
    <source>
        <strain evidence="1">20211129_DDA</strain>
        <tissue evidence="1">Liver</tissue>
    </source>
</reference>
<sequence length="107" mass="11331">MCRAAEGRSTGWEACAPVPAWRESGCPGPGTQWPPIVDQQGGREAPLEHRAAAQSGRGAAATEAIWEAGAVPTGGESREPPEVPRCGVRMRPQRKEWRGVSGPLDTC</sequence>
<protein>
    <submittedName>
        <fullName evidence="1">Uncharacterized protein</fullName>
    </submittedName>
</protein>
<dbReference type="AlphaFoldDB" id="A0AAV7MTZ9"/>
<proteinExistence type="predicted"/>
<evidence type="ECO:0000313" key="1">
    <source>
        <dbReference type="EMBL" id="KAJ1107226.1"/>
    </source>
</evidence>
<accession>A0AAV7MTZ9</accession>
<comment type="caution">
    <text evidence="1">The sequence shown here is derived from an EMBL/GenBank/DDBJ whole genome shotgun (WGS) entry which is preliminary data.</text>
</comment>
<name>A0AAV7MTZ9_PLEWA</name>
<dbReference type="Proteomes" id="UP001066276">
    <property type="component" value="Chromosome 9"/>
</dbReference>
<keyword evidence="2" id="KW-1185">Reference proteome</keyword>
<organism evidence="1 2">
    <name type="scientific">Pleurodeles waltl</name>
    <name type="common">Iberian ribbed newt</name>
    <dbReference type="NCBI Taxonomy" id="8319"/>
    <lineage>
        <taxon>Eukaryota</taxon>
        <taxon>Metazoa</taxon>
        <taxon>Chordata</taxon>
        <taxon>Craniata</taxon>
        <taxon>Vertebrata</taxon>
        <taxon>Euteleostomi</taxon>
        <taxon>Amphibia</taxon>
        <taxon>Batrachia</taxon>
        <taxon>Caudata</taxon>
        <taxon>Salamandroidea</taxon>
        <taxon>Salamandridae</taxon>
        <taxon>Pleurodelinae</taxon>
        <taxon>Pleurodeles</taxon>
    </lineage>
</organism>
<gene>
    <name evidence="1" type="ORF">NDU88_004619</name>
</gene>